<feature type="domain" description="PTS EIIC type-1" evidence="14">
    <location>
        <begin position="109"/>
        <end position="454"/>
    </location>
</feature>
<dbReference type="GO" id="GO:0015771">
    <property type="term" value="P:trehalose transport"/>
    <property type="evidence" value="ECO:0007669"/>
    <property type="project" value="TreeGrafter"/>
</dbReference>
<dbReference type="InterPro" id="IPR036878">
    <property type="entry name" value="Glu_permease_IIB"/>
</dbReference>
<keyword evidence="6" id="KW-0598">Phosphotransferase system</keyword>
<feature type="transmembrane region" description="Helical" evidence="12">
    <location>
        <begin position="147"/>
        <end position="167"/>
    </location>
</feature>
<dbReference type="AlphaFoldDB" id="A0A7X2NR18"/>
<evidence type="ECO:0000256" key="4">
    <source>
        <dbReference type="ARBA" id="ARBA00022597"/>
    </source>
</evidence>
<keyword evidence="9 12" id="KW-1133">Transmembrane helix</keyword>
<evidence type="ECO:0000313" key="16">
    <source>
        <dbReference type="Proteomes" id="UP000461880"/>
    </source>
</evidence>
<dbReference type="PROSITE" id="PS51103">
    <property type="entry name" value="PTS_EIIC_TYPE_1"/>
    <property type="match status" value="1"/>
</dbReference>
<dbReference type="GO" id="GO:0090589">
    <property type="term" value="F:protein-phosphocysteine-trehalose phosphotransferase system transporter activity"/>
    <property type="evidence" value="ECO:0007669"/>
    <property type="project" value="TreeGrafter"/>
</dbReference>
<dbReference type="PANTHER" id="PTHR30175:SF1">
    <property type="entry name" value="PTS SYSTEM ARBUTIN-, CELLOBIOSE-, AND SALICIN-SPECIFIC EIIBC COMPONENT-RELATED"/>
    <property type="match status" value="1"/>
</dbReference>
<sequence>MKKDYDALADAIIQKVGGQGNVSHLEHCSTRLRFTIRDDSKVDMDGLKKTPGVLGVVRAAGQTQVIIGNDVIEAYDAIAKKADFTTGGTVADDPKPAENKTSIGGKILDFMIGVFQPLVPAIAGAGILKAILSLFVLLGWISSSGDVYFILMQAADAALYFLPLMVAVTMASKIGCNRVTAVAIVGVTLLPKITAALADGQTFFGIGLQNIAYAYQVFPAILTVGVLYFVEKFFTKISPKAIRVFFVPMMCFLIVSPLALLVLGPLGYNIGTLITSVILWVYDTIGWIAVPLLAAILPFMISMGMHKALLPYAVSAITTAGEEMLYMPASLAHNISEGGACLAVAVKTKDENLRAAAISAGISGIFGITEPALYGVTLQHKKAMAGVMIGGILGGAVIGLAHVKAFVAMGPGLAGMAMFVDPANPKNIVWAFAGFGVSLAASFIATLILYKDEA</sequence>
<evidence type="ECO:0000256" key="8">
    <source>
        <dbReference type="ARBA" id="ARBA00022777"/>
    </source>
</evidence>
<feature type="transmembrane region" description="Helical" evidence="12">
    <location>
        <begin position="387"/>
        <end position="408"/>
    </location>
</feature>
<evidence type="ECO:0000313" key="15">
    <source>
        <dbReference type="EMBL" id="MSS58016.1"/>
    </source>
</evidence>
<name>A0A7X2NR18_9FIRM</name>
<dbReference type="Pfam" id="PF02378">
    <property type="entry name" value="PTS_EIIC"/>
    <property type="match status" value="1"/>
</dbReference>
<dbReference type="InterPro" id="IPR013013">
    <property type="entry name" value="PTS_EIIC_1"/>
</dbReference>
<dbReference type="InterPro" id="IPR018113">
    <property type="entry name" value="PTrfase_EIIB_Cys"/>
</dbReference>
<organism evidence="15 16">
    <name type="scientific">Stecheria intestinalis</name>
    <dbReference type="NCBI Taxonomy" id="2606630"/>
    <lineage>
        <taxon>Bacteria</taxon>
        <taxon>Bacillati</taxon>
        <taxon>Bacillota</taxon>
        <taxon>Erysipelotrichia</taxon>
        <taxon>Erysipelotrichales</taxon>
        <taxon>Erysipelotrichaceae</taxon>
        <taxon>Stecheria</taxon>
    </lineage>
</organism>
<dbReference type="Proteomes" id="UP000461880">
    <property type="component" value="Unassembled WGS sequence"/>
</dbReference>
<evidence type="ECO:0000256" key="6">
    <source>
        <dbReference type="ARBA" id="ARBA00022683"/>
    </source>
</evidence>
<dbReference type="GO" id="GO:0008982">
    <property type="term" value="F:protein-N(PI)-phosphohistidine-sugar phosphotransferase activity"/>
    <property type="evidence" value="ECO:0007669"/>
    <property type="project" value="InterPro"/>
</dbReference>
<reference evidence="15 16" key="1">
    <citation type="submission" date="2019-08" db="EMBL/GenBank/DDBJ databases">
        <title>In-depth cultivation of the pig gut microbiome towards novel bacterial diversity and tailored functional studies.</title>
        <authorList>
            <person name="Wylensek D."/>
            <person name="Hitch T.C.A."/>
            <person name="Clavel T."/>
        </authorList>
    </citation>
    <scope>NUCLEOTIDE SEQUENCE [LARGE SCALE GENOMIC DNA]</scope>
    <source>
        <strain evidence="15 16">Oil+RF-744-GAM-WT-6</strain>
    </source>
</reference>
<evidence type="ECO:0000256" key="9">
    <source>
        <dbReference type="ARBA" id="ARBA00022989"/>
    </source>
</evidence>
<dbReference type="RefSeq" id="WP_154503379.1">
    <property type="nucleotide sequence ID" value="NZ_VUMN01000006.1"/>
</dbReference>
<proteinExistence type="predicted"/>
<evidence type="ECO:0000259" key="13">
    <source>
        <dbReference type="PROSITE" id="PS51098"/>
    </source>
</evidence>
<feature type="transmembrane region" description="Helical" evidence="12">
    <location>
        <begin position="118"/>
        <end position="141"/>
    </location>
</feature>
<dbReference type="Gene3D" id="3.30.1360.60">
    <property type="entry name" value="Glucose permease domain IIB"/>
    <property type="match status" value="1"/>
</dbReference>
<keyword evidence="7 12" id="KW-0812">Transmembrane</keyword>
<protein>
    <submittedName>
        <fullName evidence="15">PTS beta-glucoside transporter subunit IIBCA</fullName>
    </submittedName>
</protein>
<gene>
    <name evidence="15" type="ORF">FYJ51_03770</name>
</gene>
<dbReference type="FunFam" id="3.30.1360.60:FF:000001">
    <property type="entry name" value="PTS system glucose-specific IIBC component PtsG"/>
    <property type="match status" value="1"/>
</dbReference>
<evidence type="ECO:0000256" key="5">
    <source>
        <dbReference type="ARBA" id="ARBA00022679"/>
    </source>
</evidence>
<feature type="domain" description="PTS EIIB type-1" evidence="13">
    <location>
        <begin position="6"/>
        <end position="88"/>
    </location>
</feature>
<evidence type="ECO:0000259" key="14">
    <source>
        <dbReference type="PROSITE" id="PS51103"/>
    </source>
</evidence>
<keyword evidence="4" id="KW-0762">Sugar transport</keyword>
<feature type="transmembrane region" description="Helical" evidence="12">
    <location>
        <begin position="179"/>
        <end position="198"/>
    </location>
</feature>
<keyword evidence="10 12" id="KW-0472">Membrane</keyword>
<feature type="transmembrane region" description="Helical" evidence="12">
    <location>
        <begin position="242"/>
        <end position="266"/>
    </location>
</feature>
<evidence type="ECO:0000256" key="2">
    <source>
        <dbReference type="ARBA" id="ARBA00022448"/>
    </source>
</evidence>
<dbReference type="InterPro" id="IPR003352">
    <property type="entry name" value="PTS_EIIC"/>
</dbReference>
<feature type="transmembrane region" description="Helical" evidence="12">
    <location>
        <begin position="210"/>
        <end position="230"/>
    </location>
</feature>
<dbReference type="Pfam" id="PF00367">
    <property type="entry name" value="PTS_EIIB"/>
    <property type="match status" value="1"/>
</dbReference>
<dbReference type="GO" id="GO:0005886">
    <property type="term" value="C:plasma membrane"/>
    <property type="evidence" value="ECO:0007669"/>
    <property type="project" value="UniProtKB-SubCell"/>
</dbReference>
<dbReference type="PANTHER" id="PTHR30175">
    <property type="entry name" value="PHOSPHOTRANSFERASE SYSTEM TRANSPORT PROTEIN"/>
    <property type="match status" value="1"/>
</dbReference>
<keyword evidence="8" id="KW-0418">Kinase</keyword>
<evidence type="ECO:0000256" key="1">
    <source>
        <dbReference type="ARBA" id="ARBA00004651"/>
    </source>
</evidence>
<evidence type="ECO:0000256" key="11">
    <source>
        <dbReference type="PROSITE-ProRule" id="PRU00421"/>
    </source>
</evidence>
<feature type="active site" description="Phosphocysteine intermediate; for EIIB activity" evidence="11">
    <location>
        <position position="28"/>
    </location>
</feature>
<keyword evidence="2" id="KW-0813">Transport</keyword>
<comment type="subcellular location">
    <subcellularLocation>
        <location evidence="1">Cell membrane</location>
        <topology evidence="1">Multi-pass membrane protein</topology>
    </subcellularLocation>
</comment>
<evidence type="ECO:0000256" key="12">
    <source>
        <dbReference type="SAM" id="Phobius"/>
    </source>
</evidence>
<keyword evidence="5" id="KW-0808">Transferase</keyword>
<dbReference type="InterPro" id="IPR050558">
    <property type="entry name" value="PTS_Sugar-Specific_Components"/>
</dbReference>
<keyword evidence="3" id="KW-1003">Cell membrane</keyword>
<dbReference type="GO" id="GO:0016301">
    <property type="term" value="F:kinase activity"/>
    <property type="evidence" value="ECO:0007669"/>
    <property type="project" value="UniProtKB-KW"/>
</dbReference>
<dbReference type="InterPro" id="IPR001996">
    <property type="entry name" value="PTS_IIB_1"/>
</dbReference>
<evidence type="ECO:0000256" key="3">
    <source>
        <dbReference type="ARBA" id="ARBA00022475"/>
    </source>
</evidence>
<evidence type="ECO:0000256" key="10">
    <source>
        <dbReference type="ARBA" id="ARBA00023136"/>
    </source>
</evidence>
<dbReference type="CDD" id="cd00212">
    <property type="entry name" value="PTS_IIB_glc"/>
    <property type="match status" value="1"/>
</dbReference>
<keyword evidence="16" id="KW-1185">Reference proteome</keyword>
<accession>A0A7X2NR18</accession>
<evidence type="ECO:0000256" key="7">
    <source>
        <dbReference type="ARBA" id="ARBA00022692"/>
    </source>
</evidence>
<dbReference type="PROSITE" id="PS01035">
    <property type="entry name" value="PTS_EIIB_TYPE_1_CYS"/>
    <property type="match status" value="1"/>
</dbReference>
<comment type="caution">
    <text evidence="15">The sequence shown here is derived from an EMBL/GenBank/DDBJ whole genome shotgun (WGS) entry which is preliminary data.</text>
</comment>
<dbReference type="PROSITE" id="PS51098">
    <property type="entry name" value="PTS_EIIB_TYPE_1"/>
    <property type="match status" value="1"/>
</dbReference>
<dbReference type="GO" id="GO:0009401">
    <property type="term" value="P:phosphoenolpyruvate-dependent sugar phosphotransferase system"/>
    <property type="evidence" value="ECO:0007669"/>
    <property type="project" value="UniProtKB-KW"/>
</dbReference>
<feature type="transmembrane region" description="Helical" evidence="12">
    <location>
        <begin position="428"/>
        <end position="450"/>
    </location>
</feature>
<feature type="transmembrane region" description="Helical" evidence="12">
    <location>
        <begin position="278"/>
        <end position="301"/>
    </location>
</feature>
<dbReference type="SUPFAM" id="SSF55604">
    <property type="entry name" value="Glucose permease domain IIB"/>
    <property type="match status" value="1"/>
</dbReference>
<dbReference type="EMBL" id="VUMN01000006">
    <property type="protein sequence ID" value="MSS58016.1"/>
    <property type="molecule type" value="Genomic_DNA"/>
</dbReference>